<dbReference type="EMBL" id="MF768985">
    <property type="protein sequence ID" value="ATU83757.1"/>
    <property type="molecule type" value="Genomic_DNA"/>
</dbReference>
<sequence>MICFKRLCIITHMPALALLASIASARFVRWAGDKFPFPPTPLKIISRCSSVRHVLINSRIWFFLFSPMLSCSLMAASKVFSNVESSP</sequence>
<evidence type="ECO:0000313" key="2">
    <source>
        <dbReference type="EMBL" id="ATU83757.1"/>
    </source>
</evidence>
<accession>A0A2D3I5U5</accession>
<evidence type="ECO:0000256" key="1">
    <source>
        <dbReference type="SAM" id="Phobius"/>
    </source>
</evidence>
<keyword evidence="1" id="KW-1133">Transmembrane helix</keyword>
<dbReference type="Proteomes" id="UP000267516">
    <property type="component" value="Segment"/>
</dbReference>
<reference evidence="2" key="1">
    <citation type="journal article" date="2018" name="Aquaculture">
        <title>Complete genome sequence of a white spot syndrome virus associated with a disease incursion in Australia.</title>
        <authorList>
            <person name="Oakey J."/>
            <person name="Smith C.S."/>
        </authorList>
    </citation>
    <scope>NUCLEOTIDE SEQUENCE [LARGE SCALE GENOMIC DNA]</scope>
    <source>
        <strain evidence="2">WSSV-AU</strain>
    </source>
</reference>
<proteinExistence type="predicted"/>
<name>A0A2D3I5U5_9VIRU</name>
<organism evidence="2">
    <name type="scientific">White spot syndrome virus</name>
    <dbReference type="NCBI Taxonomy" id="342409"/>
    <lineage>
        <taxon>Viruses</taxon>
        <taxon>Viruses incertae sedis</taxon>
        <taxon>Naldaviricetes</taxon>
        <taxon>Nimaviridae</taxon>
        <taxon>Whispovirus</taxon>
    </lineage>
</organism>
<protein>
    <submittedName>
        <fullName evidence="2">ORF1240</fullName>
    </submittedName>
</protein>
<feature type="transmembrane region" description="Helical" evidence="1">
    <location>
        <begin position="60"/>
        <end position="80"/>
    </location>
</feature>
<keyword evidence="1" id="KW-0472">Membrane</keyword>
<keyword evidence="1" id="KW-0812">Transmembrane</keyword>